<gene>
    <name evidence="2" type="ORF">L596_026358</name>
</gene>
<dbReference type="EMBL" id="AZBU02000010">
    <property type="protein sequence ID" value="TKR62384.1"/>
    <property type="molecule type" value="Genomic_DNA"/>
</dbReference>
<feature type="compositionally biased region" description="Basic and acidic residues" evidence="1">
    <location>
        <begin position="7"/>
        <end position="40"/>
    </location>
</feature>
<feature type="compositionally biased region" description="Basic residues" evidence="1">
    <location>
        <begin position="83"/>
        <end position="95"/>
    </location>
</feature>
<evidence type="ECO:0000313" key="3">
    <source>
        <dbReference type="Proteomes" id="UP000298663"/>
    </source>
</evidence>
<dbReference type="AlphaFoldDB" id="A0A4U5M140"/>
<evidence type="ECO:0000313" key="2">
    <source>
        <dbReference type="EMBL" id="TKR62384.1"/>
    </source>
</evidence>
<reference evidence="2 3" key="1">
    <citation type="journal article" date="2015" name="Genome Biol.">
        <title>Comparative genomics of Steinernema reveals deeply conserved gene regulatory networks.</title>
        <authorList>
            <person name="Dillman A.R."/>
            <person name="Macchietto M."/>
            <person name="Porter C.F."/>
            <person name="Rogers A."/>
            <person name="Williams B."/>
            <person name="Antoshechkin I."/>
            <person name="Lee M.M."/>
            <person name="Goodwin Z."/>
            <person name="Lu X."/>
            <person name="Lewis E.E."/>
            <person name="Goodrich-Blair H."/>
            <person name="Stock S.P."/>
            <person name="Adams B.J."/>
            <person name="Sternberg P.W."/>
            <person name="Mortazavi A."/>
        </authorList>
    </citation>
    <scope>NUCLEOTIDE SEQUENCE [LARGE SCALE GENOMIC DNA]</scope>
    <source>
        <strain evidence="2 3">ALL</strain>
    </source>
</reference>
<feature type="region of interest" description="Disordered" evidence="1">
    <location>
        <begin position="1"/>
        <end position="50"/>
    </location>
</feature>
<feature type="region of interest" description="Disordered" evidence="1">
    <location>
        <begin position="73"/>
        <end position="112"/>
    </location>
</feature>
<dbReference type="Proteomes" id="UP000298663">
    <property type="component" value="Unassembled WGS sequence"/>
</dbReference>
<keyword evidence="3" id="KW-1185">Reference proteome</keyword>
<protein>
    <submittedName>
        <fullName evidence="2">Uncharacterized protein</fullName>
    </submittedName>
</protein>
<name>A0A4U5M140_STECR</name>
<organism evidence="2 3">
    <name type="scientific">Steinernema carpocapsae</name>
    <name type="common">Entomopathogenic nematode</name>
    <dbReference type="NCBI Taxonomy" id="34508"/>
    <lineage>
        <taxon>Eukaryota</taxon>
        <taxon>Metazoa</taxon>
        <taxon>Ecdysozoa</taxon>
        <taxon>Nematoda</taxon>
        <taxon>Chromadorea</taxon>
        <taxon>Rhabditida</taxon>
        <taxon>Tylenchina</taxon>
        <taxon>Panagrolaimomorpha</taxon>
        <taxon>Strongyloidoidea</taxon>
        <taxon>Steinernematidae</taxon>
        <taxon>Steinernema</taxon>
    </lineage>
</organism>
<evidence type="ECO:0000256" key="1">
    <source>
        <dbReference type="SAM" id="MobiDB-lite"/>
    </source>
</evidence>
<reference evidence="2 3" key="2">
    <citation type="journal article" date="2019" name="G3 (Bethesda)">
        <title>Hybrid Assembly of the Genome of the Entomopathogenic Nematode Steinernema carpocapsae Identifies the X-Chromosome.</title>
        <authorList>
            <person name="Serra L."/>
            <person name="Macchietto M."/>
            <person name="Macias-Munoz A."/>
            <person name="McGill C.J."/>
            <person name="Rodriguez I.M."/>
            <person name="Rodriguez B."/>
            <person name="Murad R."/>
            <person name="Mortazavi A."/>
        </authorList>
    </citation>
    <scope>NUCLEOTIDE SEQUENCE [LARGE SCALE GENOMIC DNA]</scope>
    <source>
        <strain evidence="2 3">ALL</strain>
    </source>
</reference>
<proteinExistence type="predicted"/>
<sequence>MSATRIRSADRQPDVRPHTNTRDEMGQSTEARKWTNKRMDAVGTGNGETGNCYKVVWKTNTIANSFYAHNRTIKNTLNPPNTLRKRTSRRGRRLQSAKQTNSGTGGRKIPVCTPVLVGTRNS</sequence>
<comment type="caution">
    <text evidence="2">The sequence shown here is derived from an EMBL/GenBank/DDBJ whole genome shotgun (WGS) entry which is preliminary data.</text>
</comment>
<accession>A0A4U5M140</accession>